<name>A0ABU4PGI9_9SPHN</name>
<dbReference type="RefSeq" id="WP_033964353.1">
    <property type="nucleotide sequence ID" value="NZ_JAWXXV010000001.1"/>
</dbReference>
<evidence type="ECO:0000313" key="1">
    <source>
        <dbReference type="EMBL" id="MDX5983074.1"/>
    </source>
</evidence>
<protein>
    <submittedName>
        <fullName evidence="1">Uncharacterized protein</fullName>
    </submittedName>
</protein>
<accession>A0ABU4PGI9</accession>
<comment type="caution">
    <text evidence="1">The sequence shown here is derived from an EMBL/GenBank/DDBJ whole genome shotgun (WGS) entry which is preliminary data.</text>
</comment>
<keyword evidence="2" id="KW-1185">Reference proteome</keyword>
<proteinExistence type="predicted"/>
<gene>
    <name evidence="1" type="ORF">SIL82_02280</name>
</gene>
<dbReference type="Proteomes" id="UP001279660">
    <property type="component" value="Unassembled WGS sequence"/>
</dbReference>
<evidence type="ECO:0000313" key="2">
    <source>
        <dbReference type="Proteomes" id="UP001279660"/>
    </source>
</evidence>
<reference evidence="1 2" key="1">
    <citation type="submission" date="2023-11" db="EMBL/GenBank/DDBJ databases">
        <title>MicrobeMod: A computational toolkit for identifying prokaryotic methylation and restriction-modification with nanopore sequencing.</title>
        <authorList>
            <person name="Crits-Christoph A."/>
            <person name="Kang S.C."/>
            <person name="Lee H."/>
            <person name="Ostrov N."/>
        </authorList>
    </citation>
    <scope>NUCLEOTIDE SEQUENCE [LARGE SCALE GENOMIC DNA]</scope>
    <source>
        <strain evidence="1 2">ATCC 14820</strain>
    </source>
</reference>
<sequence>MIFTANDRRPAASGARHEWDMSIFELAIFVGTDRAKTPARADFLSEFLAGWIDCKIAVEDIDRALSNMIDSGWLAVVGERLMPTEKGRRAAGVLLNGVIGMVDQADAAERRFANVDRAEARKKGIGSWF</sequence>
<organism evidence="1 2">
    <name type="scientific">Sphingomonas echinoides</name>
    <dbReference type="NCBI Taxonomy" id="59803"/>
    <lineage>
        <taxon>Bacteria</taxon>
        <taxon>Pseudomonadati</taxon>
        <taxon>Pseudomonadota</taxon>
        <taxon>Alphaproteobacteria</taxon>
        <taxon>Sphingomonadales</taxon>
        <taxon>Sphingomonadaceae</taxon>
        <taxon>Sphingomonas</taxon>
    </lineage>
</organism>
<dbReference type="EMBL" id="JAWXXV010000001">
    <property type="protein sequence ID" value="MDX5983074.1"/>
    <property type="molecule type" value="Genomic_DNA"/>
</dbReference>